<sequence>MRRNYSGQGGVTLIKLDGPMDCSRRRRKMDFNPRYRATHKFKAPIKGKHHGALRLESLIIVNMYEILEGFAMLLRIILYRESRASQYNDRLGTFMIFQQISIDFTIRFASHGSQGITDASQIVVTIHVWIFDRGRALEHLENRMIRERTHGIRDILSFGDHGQRKFSKPFRTSPNQDPIDSIKLMCLIQREICSTPDMAYERINTSLAFLLNTSYTHSSDSSKSRCPSFTPSSIFLFNGDALGVLRFLRLRSSSSMAIPLEHSVFNPRRSHFLFKFQLEAEMLEKRSASNTGTKANLRKHAETHMHSNNTVLQTCAWDVLALLGILGREMLPQISRTLSSNPNSMTVFNLSINNTNNIDTNNNPSTLTTTNPLSSSRLLLPRLSPS</sequence>
<organism evidence="1 2">
    <name type="scientific">Stephania yunnanensis</name>
    <dbReference type="NCBI Taxonomy" id="152371"/>
    <lineage>
        <taxon>Eukaryota</taxon>
        <taxon>Viridiplantae</taxon>
        <taxon>Streptophyta</taxon>
        <taxon>Embryophyta</taxon>
        <taxon>Tracheophyta</taxon>
        <taxon>Spermatophyta</taxon>
        <taxon>Magnoliopsida</taxon>
        <taxon>Ranunculales</taxon>
        <taxon>Menispermaceae</taxon>
        <taxon>Menispermoideae</taxon>
        <taxon>Cissampelideae</taxon>
        <taxon>Stephania</taxon>
    </lineage>
</organism>
<reference evidence="1 2" key="1">
    <citation type="submission" date="2024-01" db="EMBL/GenBank/DDBJ databases">
        <title>Genome assemblies of Stephania.</title>
        <authorList>
            <person name="Yang L."/>
        </authorList>
    </citation>
    <scope>NUCLEOTIDE SEQUENCE [LARGE SCALE GENOMIC DNA]</scope>
    <source>
        <strain evidence="1">YNDBR</strain>
        <tissue evidence="1">Leaf</tissue>
    </source>
</reference>
<accession>A0AAP0E3R5</accession>
<evidence type="ECO:0000313" key="1">
    <source>
        <dbReference type="EMBL" id="KAK9082148.1"/>
    </source>
</evidence>
<proteinExistence type="predicted"/>
<dbReference type="Proteomes" id="UP001420932">
    <property type="component" value="Unassembled WGS sequence"/>
</dbReference>
<dbReference type="EMBL" id="JBBNAF010000036">
    <property type="protein sequence ID" value="KAK9082148.1"/>
    <property type="molecule type" value="Genomic_DNA"/>
</dbReference>
<dbReference type="AlphaFoldDB" id="A0AAP0E3R5"/>
<keyword evidence="2" id="KW-1185">Reference proteome</keyword>
<protein>
    <submittedName>
        <fullName evidence="1">Uncharacterized protein</fullName>
    </submittedName>
</protein>
<name>A0AAP0E3R5_9MAGN</name>
<comment type="caution">
    <text evidence="1">The sequence shown here is derived from an EMBL/GenBank/DDBJ whole genome shotgun (WGS) entry which is preliminary data.</text>
</comment>
<evidence type="ECO:0000313" key="2">
    <source>
        <dbReference type="Proteomes" id="UP001420932"/>
    </source>
</evidence>
<gene>
    <name evidence="1" type="ORF">Syun_031085</name>
</gene>